<comment type="caution">
    <text evidence="1">The sequence shown here is derived from an EMBL/GenBank/DDBJ whole genome shotgun (WGS) entry which is preliminary data.</text>
</comment>
<evidence type="ECO:0000313" key="2">
    <source>
        <dbReference type="Proteomes" id="UP000831701"/>
    </source>
</evidence>
<keyword evidence="2" id="KW-1185">Reference proteome</keyword>
<reference evidence="1" key="1">
    <citation type="submission" date="2022-04" db="EMBL/GenBank/DDBJ databases">
        <title>Jade perch genome.</title>
        <authorList>
            <person name="Chao B."/>
        </authorList>
    </citation>
    <scope>NUCLEOTIDE SEQUENCE</scope>
    <source>
        <strain evidence="1">CB-2022</strain>
    </source>
</reference>
<accession>A0ACB8XDY6</accession>
<name>A0ACB8XDY6_9TELE</name>
<sequence>MWRCVMFLALLALGSVVAAAARLPGTCSGLGVDLLVWSLSMPEILTVPTTFETLMTCQVEAQNCSEYNLTLVNDSLPGEESCVFSQCDSGGCCCSFKMILILGETHKATVYKGGKKMESKIIGITESRKPKAPTITSVKESEGYFEIMWTTNMDQSYNSRMSANVTYHKKGDPVKVSIFIQLVTVNGLQYYQIPVQDLEPSTTYMVSVQSYTDFSGRFSDSSEEWEFTTPKSPMSTNVLLLGIIIILSVVAVILSGAIYSCYVMLKKKWWDTVAKCPNPKLFIIHSGNQEILKPVSPLLSSVYAEPLIPDDNKLWSKGLLKDTSSGSLQHSSGISTGSSCLSYANAEPVDIIAGVQDALDKVFANISPISPLTTNPHIQSNKDSGLFSAPYNSCSIRADDINSGSSNFDNKTYSIVLPICLCEITTDRSEVQTETEMLCESAYHPSEGDNEIYADQQTPACPLVNLPPMVSSLMPTDMSYQQCNAESGRRSYAEDSSLSSVSSCTNTTASCDPVLRVEAGYESFDEGVGGATKPNRKTEEAIICDENPCYSCGPAASQSFPSIDDDYQAFQSLVQEPDMLPSDERCGEKEEHLNIFPEKSFTKMPHSFLSPVVPGFVNSVQGDQCHSEVHSPFLALIPAYQSMPVMADNGYQSV</sequence>
<protein>
    <submittedName>
        <fullName evidence="1">Uncharacterized protein</fullName>
    </submittedName>
</protein>
<gene>
    <name evidence="1" type="ORF">L3Q82_008913</name>
</gene>
<evidence type="ECO:0000313" key="1">
    <source>
        <dbReference type="EMBL" id="KAI3377767.1"/>
    </source>
</evidence>
<dbReference type="Proteomes" id="UP000831701">
    <property type="component" value="Chromosome 1"/>
</dbReference>
<organism evidence="1 2">
    <name type="scientific">Scortum barcoo</name>
    <name type="common">barcoo grunter</name>
    <dbReference type="NCBI Taxonomy" id="214431"/>
    <lineage>
        <taxon>Eukaryota</taxon>
        <taxon>Metazoa</taxon>
        <taxon>Chordata</taxon>
        <taxon>Craniata</taxon>
        <taxon>Vertebrata</taxon>
        <taxon>Euteleostomi</taxon>
        <taxon>Actinopterygii</taxon>
        <taxon>Neopterygii</taxon>
        <taxon>Teleostei</taxon>
        <taxon>Neoteleostei</taxon>
        <taxon>Acanthomorphata</taxon>
        <taxon>Eupercaria</taxon>
        <taxon>Centrarchiformes</taxon>
        <taxon>Terapontoidei</taxon>
        <taxon>Terapontidae</taxon>
        <taxon>Scortum</taxon>
    </lineage>
</organism>
<proteinExistence type="predicted"/>
<dbReference type="EMBL" id="CM041531">
    <property type="protein sequence ID" value="KAI3377767.1"/>
    <property type="molecule type" value="Genomic_DNA"/>
</dbReference>